<sequence>MIDDTSSIEKEIQILFHYLSKANLKIHIVKRSRFELFNPVSKYRMKKIRTFDKSSFFCYSKNII</sequence>
<evidence type="ECO:0000313" key="2">
    <source>
        <dbReference type="Proteomes" id="UP000014570"/>
    </source>
</evidence>
<dbReference type="Proteomes" id="UP000014570">
    <property type="component" value="Unassembled WGS sequence"/>
</dbReference>
<organism evidence="1 2">
    <name type="scientific">Leptospira borgpetersenii serovar Javanica str. UI 09931</name>
    <dbReference type="NCBI Taxonomy" id="1049767"/>
    <lineage>
        <taxon>Bacteria</taxon>
        <taxon>Pseudomonadati</taxon>
        <taxon>Spirochaetota</taxon>
        <taxon>Spirochaetia</taxon>
        <taxon>Leptospirales</taxon>
        <taxon>Leptospiraceae</taxon>
        <taxon>Leptospira</taxon>
    </lineage>
</organism>
<name>A0AAV3J595_LEPBO</name>
<accession>A0AAV3J595</accession>
<protein>
    <submittedName>
        <fullName evidence="1">Uncharacterized protein</fullName>
    </submittedName>
</protein>
<comment type="caution">
    <text evidence="1">The sequence shown here is derived from an EMBL/GenBank/DDBJ whole genome shotgun (WGS) entry which is preliminary data.</text>
</comment>
<dbReference type="EMBL" id="AHNP02000014">
    <property type="protein sequence ID" value="EPG55916.1"/>
    <property type="molecule type" value="Genomic_DNA"/>
</dbReference>
<proteinExistence type="predicted"/>
<evidence type="ECO:0000313" key="1">
    <source>
        <dbReference type="EMBL" id="EPG55916.1"/>
    </source>
</evidence>
<gene>
    <name evidence="1" type="ORF">LEP1GSC103_0829</name>
</gene>
<dbReference type="AlphaFoldDB" id="A0AAV3J595"/>
<reference evidence="1 2" key="1">
    <citation type="submission" date="2013-04" db="EMBL/GenBank/DDBJ databases">
        <authorList>
            <person name="Harkins D.M."/>
            <person name="Durkin A.S."/>
            <person name="Brinkac L.M."/>
            <person name="Haft D.H."/>
            <person name="Selengut J.D."/>
            <person name="Sanka R."/>
            <person name="DePew J."/>
            <person name="Purushe J."/>
            <person name="Chanthongthip A."/>
            <person name="Lattana O."/>
            <person name="Phetsouvanh R."/>
            <person name="Newton P.N."/>
            <person name="Vinetz J.M."/>
            <person name="Sutton G.G."/>
            <person name="Nierman W.C."/>
            <person name="Fouts D.E."/>
        </authorList>
    </citation>
    <scope>NUCLEOTIDE SEQUENCE [LARGE SCALE GENOMIC DNA]</scope>
    <source>
        <strain evidence="1 2">UI 09931</strain>
    </source>
</reference>